<evidence type="ECO:0008006" key="5">
    <source>
        <dbReference type="Google" id="ProtNLM"/>
    </source>
</evidence>
<dbReference type="Proteomes" id="UP000093336">
    <property type="component" value="Unassembled WGS sequence"/>
</dbReference>
<evidence type="ECO:0000313" key="3">
    <source>
        <dbReference type="Proteomes" id="UP000054715"/>
    </source>
</evidence>
<reference evidence="1 3" key="1">
    <citation type="submission" date="2015-11" db="EMBL/GenBank/DDBJ databases">
        <title>Genomic analysis of 38 Legionella species identifies large and diverse effector repertoires.</title>
        <authorList>
            <person name="Burstein D."/>
            <person name="Amaro F."/>
            <person name="Zusman T."/>
            <person name="Lifshitz Z."/>
            <person name="Cohen O."/>
            <person name="Gilbert J.A."/>
            <person name="Pupko T."/>
            <person name="Shuman H.A."/>
            <person name="Segal G."/>
        </authorList>
    </citation>
    <scope>NUCLEOTIDE SEQUENCE [LARGE SCALE GENOMIC DNA]</scope>
    <source>
        <strain evidence="1 3">JA-26-G1-E2</strain>
    </source>
</reference>
<evidence type="ECO:0000313" key="2">
    <source>
        <dbReference type="EMBL" id="OCH97472.1"/>
    </source>
</evidence>
<dbReference type="EMBL" id="LYOZ01000037">
    <property type="protein sequence ID" value="OCH97472.1"/>
    <property type="molecule type" value="Genomic_DNA"/>
</dbReference>
<comment type="caution">
    <text evidence="1">The sequence shown here is derived from an EMBL/GenBank/DDBJ whole genome shotgun (WGS) entry which is preliminary data.</text>
</comment>
<sequence length="78" mass="8881">MPNRHLSERLNKELDSIGVPLVLPERISACAKIFKLPKFKTEAVLHGIEIDKHSLQSIADELEVNVDWLLGKKTQKNH</sequence>
<evidence type="ECO:0000313" key="4">
    <source>
        <dbReference type="Proteomes" id="UP000093336"/>
    </source>
</evidence>
<dbReference type="OrthoDB" id="5640921at2"/>
<gene>
    <name evidence="2" type="ORF">A8135_03075</name>
    <name evidence="1" type="ORF">Ljam_1146</name>
</gene>
<name>A0A0W0UH02_9GAMM</name>
<protein>
    <recommendedName>
        <fullName evidence="5">XRE family transcriptional regulator</fullName>
    </recommendedName>
</protein>
<dbReference type="PATRIC" id="fig|455.5.peg.1212"/>
<dbReference type="RefSeq" id="WP_058449172.1">
    <property type="nucleotide sequence ID" value="NZ_LNYG01000013.1"/>
</dbReference>
<organism evidence="1 3">
    <name type="scientific">Legionella jamestowniensis</name>
    <dbReference type="NCBI Taxonomy" id="455"/>
    <lineage>
        <taxon>Bacteria</taxon>
        <taxon>Pseudomonadati</taxon>
        <taxon>Pseudomonadota</taxon>
        <taxon>Gammaproteobacteria</taxon>
        <taxon>Legionellales</taxon>
        <taxon>Legionellaceae</taxon>
        <taxon>Legionella</taxon>
    </lineage>
</organism>
<evidence type="ECO:0000313" key="1">
    <source>
        <dbReference type="EMBL" id="KTD06951.1"/>
    </source>
</evidence>
<dbReference type="EMBL" id="LNYG01000013">
    <property type="protein sequence ID" value="KTD06951.1"/>
    <property type="molecule type" value="Genomic_DNA"/>
</dbReference>
<keyword evidence="4" id="KW-1185">Reference proteome</keyword>
<dbReference type="AlphaFoldDB" id="A0A0W0UH02"/>
<accession>A0A0W0UH02</accession>
<dbReference type="Proteomes" id="UP000054715">
    <property type="component" value="Unassembled WGS sequence"/>
</dbReference>
<proteinExistence type="predicted"/>
<reference evidence="2 4" key="2">
    <citation type="submission" date="2016-05" db="EMBL/GenBank/DDBJ databases">
        <authorList>
            <person name="Prochazka B."/>
            <person name="Indra A."/>
            <person name="Hasenberger P."/>
            <person name="Blaschitz M."/>
            <person name="Wagner L."/>
            <person name="Wewalka G."/>
            <person name="Sorschag S."/>
            <person name="Schmid D."/>
            <person name="Ruppitsch W."/>
        </authorList>
    </citation>
    <scope>NUCLEOTIDE SEQUENCE [LARGE SCALE GENOMIC DNA]</scope>
    <source>
        <strain evidence="2 4">974010_12</strain>
    </source>
</reference>